<dbReference type="AlphaFoldDB" id="A0A4U5VVG3"/>
<feature type="transmembrane region" description="Helical" evidence="13">
    <location>
        <begin position="66"/>
        <end position="91"/>
    </location>
</feature>
<feature type="transmembrane region" description="Helical" evidence="13">
    <location>
        <begin position="140"/>
        <end position="159"/>
    </location>
</feature>
<dbReference type="EMBL" id="CM014100">
    <property type="protein sequence ID" value="TKS92010.1"/>
    <property type="molecule type" value="Genomic_DNA"/>
</dbReference>
<evidence type="ECO:0000313" key="15">
    <source>
        <dbReference type="Proteomes" id="UP000298787"/>
    </source>
</evidence>
<gene>
    <name evidence="14" type="ORF">D9C73_025789</name>
</gene>
<feature type="transmembrane region" description="Helical" evidence="13">
    <location>
        <begin position="394"/>
        <end position="416"/>
    </location>
</feature>
<dbReference type="Pfam" id="PF05832">
    <property type="entry name" value="DUF846"/>
    <property type="match status" value="1"/>
</dbReference>
<comment type="similarity">
    <text evidence="2">Belongs to the TVP23 family.</text>
</comment>
<accession>A0A4U5VVG3</accession>
<protein>
    <submittedName>
        <fullName evidence="14">Otopetrin-2</fullName>
    </submittedName>
</protein>
<feature type="transmembrane region" description="Helical" evidence="13">
    <location>
        <begin position="437"/>
        <end position="458"/>
    </location>
</feature>
<reference evidence="14 15" key="1">
    <citation type="submission" date="2019-01" db="EMBL/GenBank/DDBJ databases">
        <title>Genome Assembly of Collichthys lucidus.</title>
        <authorList>
            <person name="Cai M."/>
            <person name="Xiao S."/>
        </authorList>
    </citation>
    <scope>NUCLEOTIDE SEQUENCE [LARGE SCALE GENOMIC DNA]</scope>
    <source>
        <strain evidence="14">JT15FE1705JMU</strain>
        <tissue evidence="14">Muscle</tissue>
    </source>
</reference>
<feature type="transmembrane region" description="Helical" evidence="13">
    <location>
        <begin position="310"/>
        <end position="331"/>
    </location>
</feature>
<keyword evidence="7" id="KW-0375">Hydrogen ion transport</keyword>
<comment type="similarity">
    <text evidence="3">Belongs to the otopetrin family.</text>
</comment>
<keyword evidence="15" id="KW-1185">Reference proteome</keyword>
<feature type="transmembrane region" description="Helical" evidence="13">
    <location>
        <begin position="236"/>
        <end position="257"/>
    </location>
</feature>
<evidence type="ECO:0000256" key="10">
    <source>
        <dbReference type="ARBA" id="ARBA00023136"/>
    </source>
</evidence>
<keyword evidence="5" id="KW-1003">Cell membrane</keyword>
<keyword evidence="6 13" id="KW-0812">Transmembrane</keyword>
<dbReference type="InterPro" id="IPR004878">
    <property type="entry name" value="Otopetrin"/>
</dbReference>
<evidence type="ECO:0000313" key="14">
    <source>
        <dbReference type="EMBL" id="TKS92010.1"/>
    </source>
</evidence>
<feature type="transmembrane region" description="Helical" evidence="13">
    <location>
        <begin position="594"/>
        <end position="614"/>
    </location>
</feature>
<feature type="transmembrane region" description="Helical" evidence="13">
    <location>
        <begin position="688"/>
        <end position="709"/>
    </location>
</feature>
<keyword evidence="10 13" id="KW-0472">Membrane</keyword>
<organism evidence="14 15">
    <name type="scientific">Collichthys lucidus</name>
    <name type="common">Big head croaker</name>
    <name type="synonym">Sciaena lucida</name>
    <dbReference type="NCBI Taxonomy" id="240159"/>
    <lineage>
        <taxon>Eukaryota</taxon>
        <taxon>Metazoa</taxon>
        <taxon>Chordata</taxon>
        <taxon>Craniata</taxon>
        <taxon>Vertebrata</taxon>
        <taxon>Euteleostomi</taxon>
        <taxon>Actinopterygii</taxon>
        <taxon>Neopterygii</taxon>
        <taxon>Teleostei</taxon>
        <taxon>Neoteleostei</taxon>
        <taxon>Acanthomorphata</taxon>
        <taxon>Eupercaria</taxon>
        <taxon>Sciaenidae</taxon>
        <taxon>Collichthys</taxon>
    </lineage>
</organism>
<evidence type="ECO:0000256" key="13">
    <source>
        <dbReference type="SAM" id="Phobius"/>
    </source>
</evidence>
<feature type="transmembrane region" description="Helical" evidence="13">
    <location>
        <begin position="556"/>
        <end position="574"/>
    </location>
</feature>
<feature type="transmembrane region" description="Helical" evidence="13">
    <location>
        <begin position="352"/>
        <end position="374"/>
    </location>
</feature>
<dbReference type="Pfam" id="PF03189">
    <property type="entry name" value="Otopetrin"/>
    <property type="match status" value="1"/>
</dbReference>
<keyword evidence="9" id="KW-0406">Ion transport</keyword>
<proteinExistence type="inferred from homology"/>
<comment type="subcellular location">
    <subcellularLocation>
        <location evidence="1">Cell membrane</location>
        <topology evidence="1">Multi-pass membrane protein</topology>
    </subcellularLocation>
</comment>
<evidence type="ECO:0000256" key="9">
    <source>
        <dbReference type="ARBA" id="ARBA00023065"/>
    </source>
</evidence>
<evidence type="ECO:0000256" key="3">
    <source>
        <dbReference type="ARBA" id="ARBA00006513"/>
    </source>
</evidence>
<evidence type="ECO:0000256" key="4">
    <source>
        <dbReference type="ARBA" id="ARBA00022448"/>
    </source>
</evidence>
<keyword evidence="11" id="KW-0407">Ion channel</keyword>
<dbReference type="PANTHER" id="PTHR21522:SF35">
    <property type="entry name" value="PROTON CHANNEL OTOP2"/>
    <property type="match status" value="1"/>
</dbReference>
<evidence type="ECO:0000256" key="12">
    <source>
        <dbReference type="SAM" id="MobiDB-lite"/>
    </source>
</evidence>
<feature type="region of interest" description="Disordered" evidence="12">
    <location>
        <begin position="521"/>
        <end position="542"/>
    </location>
</feature>
<evidence type="ECO:0000256" key="2">
    <source>
        <dbReference type="ARBA" id="ARBA00005467"/>
    </source>
</evidence>
<keyword evidence="4" id="KW-0813">Transport</keyword>
<feature type="transmembrane region" description="Helical" evidence="13">
    <location>
        <begin position="659"/>
        <end position="682"/>
    </location>
</feature>
<dbReference type="InterPro" id="IPR008564">
    <property type="entry name" value="TVP23-like"/>
</dbReference>
<name>A0A4U5VVG3_COLLU</name>
<feature type="transmembrane region" description="Helical" evidence="13">
    <location>
        <begin position="103"/>
        <end position="120"/>
    </location>
</feature>
<dbReference type="GO" id="GO:0015252">
    <property type="term" value="F:proton channel activity"/>
    <property type="evidence" value="ECO:0007669"/>
    <property type="project" value="InterPro"/>
</dbReference>
<evidence type="ECO:0000256" key="7">
    <source>
        <dbReference type="ARBA" id="ARBA00022781"/>
    </source>
</evidence>
<evidence type="ECO:0000256" key="8">
    <source>
        <dbReference type="ARBA" id="ARBA00022989"/>
    </source>
</evidence>
<dbReference type="Proteomes" id="UP000298787">
    <property type="component" value="Chromosome 23"/>
</dbReference>
<evidence type="ECO:0000256" key="1">
    <source>
        <dbReference type="ARBA" id="ARBA00004651"/>
    </source>
</evidence>
<sequence>MCLNSGYPCNCLTDGIPCEPCRMTAKDRETEEAHLSNTSAPQAGSPCEPDLNISSSGAVKERGRNWGWMLSGIICVNILILGCALVSGSAYNNVNISTPDLQIFLIILLLLTSIWMIYYASYTARQENAVVYKDGHAGPIWLRGGLVLFGLLSIIMDIFKIASYVGYLHCDSAVKVAFPVVQFVFILVQDWLVAKMSENCEKCLSLFPGAQVDMLVKTSYSVSYIRNLIKPEKHSHCMYSCGLMLTLSTNLVVWMTAVTEESLHQTTVPEYPSNTTKYNGRSMYINKAGYGDDKCKCSHTSCSIFKDAYYYLYPFNIEYSLFASAMAYVLWKNVGRVIDEHTHHHIKFRLKDIFIGPLAGILLVVAGLATFIVYEMEMKKDSDDDKKDKAVMMHFVMNIVIVTLMSVSTVIGCAIFKVDHREHVSDKNPTRSLDVGLLVGASLGQFIISYYTIVAMVGTGAKGYLNRLNLAWSILMVIQLGLQNFFIIEGLHREPFHEVHPVVTVVANPYVLQPCKELNNPELSDKEKNPSPVLTAHNQHSHAAEHKPKLLWKRRVLKEVSAFLLLGNVILWIMPAFGARPQFDHDTETEFYEFSMWAAVVNVGLPLAYFTACIRSRVCLSLRTLRSLERRTTTSGRGGLNVRHPLASFFHLFFRTSAILVYLLCDILSGRFIASMVTIILLLSCDFWTVKAVVIMGLVLQWANVYGYVRCKVGGTSDLRNMAKNYLGVQIFNLALKKSEAP</sequence>
<evidence type="ECO:0000256" key="11">
    <source>
        <dbReference type="ARBA" id="ARBA00023303"/>
    </source>
</evidence>
<feature type="region of interest" description="Disordered" evidence="12">
    <location>
        <begin position="32"/>
        <end position="52"/>
    </location>
</feature>
<evidence type="ECO:0000256" key="6">
    <source>
        <dbReference type="ARBA" id="ARBA00022692"/>
    </source>
</evidence>
<dbReference type="STRING" id="240159.A0A4U5VVG3"/>
<evidence type="ECO:0000256" key="5">
    <source>
        <dbReference type="ARBA" id="ARBA00022475"/>
    </source>
</evidence>
<dbReference type="GO" id="GO:0005886">
    <property type="term" value="C:plasma membrane"/>
    <property type="evidence" value="ECO:0007669"/>
    <property type="project" value="UniProtKB-SubCell"/>
</dbReference>
<dbReference type="PANTHER" id="PTHR21522">
    <property type="entry name" value="PROTON CHANNEL OTOP"/>
    <property type="match status" value="1"/>
</dbReference>
<keyword evidence="8 13" id="KW-1133">Transmembrane helix</keyword>
<feature type="transmembrane region" description="Helical" evidence="13">
    <location>
        <begin position="470"/>
        <end position="488"/>
    </location>
</feature>